<comment type="caution">
    <text evidence="2">The sequence shown here is derived from an EMBL/GenBank/DDBJ whole genome shotgun (WGS) entry which is preliminary data.</text>
</comment>
<dbReference type="Pfam" id="PF06898">
    <property type="entry name" value="YqfD"/>
    <property type="match status" value="1"/>
</dbReference>
<keyword evidence="3" id="KW-1185">Reference proteome</keyword>
<sequence length="397" mass="44337">MKGTWFAAVRGYVWIKLIGGNPEVFLNAATAHKILLWNIAYSSDGSLTFGVLVPDFFRLRPLIRKSGGKIRILAKRGVPFQLARLSRRKTFAAGMLVFASLLFLLSTFVWQVRIEGETSIAEDQIYRAARAEGLHRFQWSFRIPDSTTLARKLAARLPDASWVGVEKKGTTVVITVVDSTKPELKTAQGPNDLLSVADAVITRVVAESGRPLVERHDRVRKGQVLITGWLGDEERKKAVVSKGKVMGLVWHEMKIVSPLVQHLKTYTGESKQRTYWMIGNRALQISGYGGEPYTESRTGSVIHPWRIGKWPLPFGILEERELEVRTVTEKLSASQAKEAGLRQAKAELLSRCGKDARITSEKILHEQTESGKVVLTVLYEVEQSIGVERPIVLTPAE</sequence>
<evidence type="ECO:0000313" key="3">
    <source>
        <dbReference type="Proteomes" id="UP000309673"/>
    </source>
</evidence>
<dbReference type="RefSeq" id="WP_136776788.1">
    <property type="nucleotide sequence ID" value="NZ_SUPK01000002.1"/>
</dbReference>
<organism evidence="2 3">
    <name type="scientific">Cohnella pontilimi</name>
    <dbReference type="NCBI Taxonomy" id="2564100"/>
    <lineage>
        <taxon>Bacteria</taxon>
        <taxon>Bacillati</taxon>
        <taxon>Bacillota</taxon>
        <taxon>Bacilli</taxon>
        <taxon>Bacillales</taxon>
        <taxon>Paenibacillaceae</taxon>
        <taxon>Cohnella</taxon>
    </lineage>
</organism>
<keyword evidence="1" id="KW-0472">Membrane</keyword>
<dbReference type="InterPro" id="IPR010690">
    <property type="entry name" value="YqfD"/>
</dbReference>
<keyword evidence="1" id="KW-0812">Transmembrane</keyword>
<name>A0A4U0FGB1_9BACL</name>
<keyword evidence="1" id="KW-1133">Transmembrane helix</keyword>
<dbReference type="NCBIfam" id="TIGR02876">
    <property type="entry name" value="spore_yqfD"/>
    <property type="match status" value="1"/>
</dbReference>
<reference evidence="2 3" key="1">
    <citation type="submission" date="2019-04" db="EMBL/GenBank/DDBJ databases">
        <title>Cohnella sp. nov., isolated from soil.</title>
        <authorList>
            <person name="Kim W."/>
        </authorList>
    </citation>
    <scope>NUCLEOTIDE SEQUENCE [LARGE SCALE GENOMIC DNA]</scope>
    <source>
        <strain evidence="2 3">CAU 1483</strain>
    </source>
</reference>
<proteinExistence type="predicted"/>
<evidence type="ECO:0000256" key="1">
    <source>
        <dbReference type="SAM" id="Phobius"/>
    </source>
</evidence>
<protein>
    <submittedName>
        <fullName evidence="2">Sporulation protein YqfD</fullName>
    </submittedName>
</protein>
<dbReference type="AlphaFoldDB" id="A0A4U0FGB1"/>
<dbReference type="PIRSF" id="PIRSF029895">
    <property type="entry name" value="SpoIV"/>
    <property type="match status" value="1"/>
</dbReference>
<dbReference type="EMBL" id="SUPK01000002">
    <property type="protein sequence ID" value="TJY43424.1"/>
    <property type="molecule type" value="Genomic_DNA"/>
</dbReference>
<evidence type="ECO:0000313" key="2">
    <source>
        <dbReference type="EMBL" id="TJY43424.1"/>
    </source>
</evidence>
<feature type="transmembrane region" description="Helical" evidence="1">
    <location>
        <begin position="91"/>
        <end position="110"/>
    </location>
</feature>
<dbReference type="OrthoDB" id="1640349at2"/>
<accession>A0A4U0FGB1</accession>
<gene>
    <name evidence="2" type="primary">yqfD</name>
    <name evidence="2" type="ORF">E5161_05940</name>
</gene>
<dbReference type="Proteomes" id="UP000309673">
    <property type="component" value="Unassembled WGS sequence"/>
</dbReference>